<dbReference type="GO" id="GO:0005737">
    <property type="term" value="C:cytoplasm"/>
    <property type="evidence" value="ECO:0007669"/>
    <property type="project" value="UniProtKB-ARBA"/>
</dbReference>
<evidence type="ECO:0000313" key="8">
    <source>
        <dbReference type="EMBL" id="HIV03879.1"/>
    </source>
</evidence>
<reference evidence="8" key="1">
    <citation type="submission" date="2020-10" db="EMBL/GenBank/DDBJ databases">
        <authorList>
            <person name="Gilroy R."/>
        </authorList>
    </citation>
    <scope>NUCLEOTIDE SEQUENCE</scope>
    <source>
        <strain evidence="8">10669</strain>
    </source>
</reference>
<proteinExistence type="inferred from homology"/>
<dbReference type="EMBL" id="DVOG01000052">
    <property type="protein sequence ID" value="HIV03879.1"/>
    <property type="molecule type" value="Genomic_DNA"/>
</dbReference>
<dbReference type="NCBIfam" id="NF045485">
    <property type="entry name" value="FPPsyn"/>
    <property type="match status" value="1"/>
</dbReference>
<dbReference type="InterPro" id="IPR033749">
    <property type="entry name" value="Polyprenyl_synt_CS"/>
</dbReference>
<evidence type="ECO:0000313" key="9">
    <source>
        <dbReference type="Proteomes" id="UP000886812"/>
    </source>
</evidence>
<dbReference type="InterPro" id="IPR053378">
    <property type="entry name" value="Prenyl_diphosphate_synthase"/>
</dbReference>
<dbReference type="GO" id="GO:0016114">
    <property type="term" value="P:terpenoid biosynthetic process"/>
    <property type="evidence" value="ECO:0007669"/>
    <property type="project" value="UniProtKB-ARBA"/>
</dbReference>
<dbReference type="PROSITE" id="PS00723">
    <property type="entry name" value="POLYPRENYL_SYNTHASE_1"/>
    <property type="match status" value="1"/>
</dbReference>
<dbReference type="Proteomes" id="UP000886812">
    <property type="component" value="Unassembled WGS sequence"/>
</dbReference>
<dbReference type="PANTHER" id="PTHR43281:SF1">
    <property type="entry name" value="FARNESYL DIPHOSPHATE SYNTHASE"/>
    <property type="match status" value="1"/>
</dbReference>
<keyword evidence="6" id="KW-0414">Isoprene biosynthesis</keyword>
<dbReference type="Gene3D" id="1.10.600.10">
    <property type="entry name" value="Farnesyl Diphosphate Synthase"/>
    <property type="match status" value="1"/>
</dbReference>
<dbReference type="AlphaFoldDB" id="A0A9D1T0Z5"/>
<dbReference type="CDD" id="cd00685">
    <property type="entry name" value="Trans_IPPS_HT"/>
    <property type="match status" value="1"/>
</dbReference>
<gene>
    <name evidence="8" type="ORF">IAC75_01865</name>
</gene>
<evidence type="ECO:0000256" key="3">
    <source>
        <dbReference type="ARBA" id="ARBA00022679"/>
    </source>
</evidence>
<dbReference type="PANTHER" id="PTHR43281">
    <property type="entry name" value="FARNESYL DIPHOSPHATE SYNTHASE"/>
    <property type="match status" value="1"/>
</dbReference>
<comment type="cofactor">
    <cofactor evidence="1">
        <name>Mg(2+)</name>
        <dbReference type="ChEBI" id="CHEBI:18420"/>
    </cofactor>
</comment>
<evidence type="ECO:0000256" key="5">
    <source>
        <dbReference type="ARBA" id="ARBA00022842"/>
    </source>
</evidence>
<dbReference type="Pfam" id="PF00348">
    <property type="entry name" value="polyprenyl_synt"/>
    <property type="match status" value="1"/>
</dbReference>
<dbReference type="SFLD" id="SFLDS00005">
    <property type="entry name" value="Isoprenoid_Synthase_Type_I"/>
    <property type="match status" value="1"/>
</dbReference>
<keyword evidence="3 7" id="KW-0808">Transferase</keyword>
<evidence type="ECO:0000256" key="2">
    <source>
        <dbReference type="ARBA" id="ARBA00006706"/>
    </source>
</evidence>
<reference evidence="8" key="2">
    <citation type="journal article" date="2021" name="PeerJ">
        <title>Extensive microbial diversity within the chicken gut microbiome revealed by metagenomics and culture.</title>
        <authorList>
            <person name="Gilroy R."/>
            <person name="Ravi A."/>
            <person name="Getino M."/>
            <person name="Pursley I."/>
            <person name="Horton D.L."/>
            <person name="Alikhan N.F."/>
            <person name="Baker D."/>
            <person name="Gharbi K."/>
            <person name="Hall N."/>
            <person name="Watson M."/>
            <person name="Adriaenssens E.M."/>
            <person name="Foster-Nyarko E."/>
            <person name="Jarju S."/>
            <person name="Secka A."/>
            <person name="Antonio M."/>
            <person name="Oren A."/>
            <person name="Chaudhuri R.R."/>
            <person name="La Ragione R."/>
            <person name="Hildebrand F."/>
            <person name="Pallen M.J."/>
        </authorList>
    </citation>
    <scope>NUCLEOTIDE SEQUENCE</scope>
    <source>
        <strain evidence="8">10669</strain>
    </source>
</reference>
<accession>A0A9D1T0Z5</accession>
<keyword evidence="5" id="KW-0460">Magnesium</keyword>
<dbReference type="FunFam" id="1.10.600.10:FF:000001">
    <property type="entry name" value="Geranylgeranyl diphosphate synthase"/>
    <property type="match status" value="1"/>
</dbReference>
<evidence type="ECO:0000256" key="6">
    <source>
        <dbReference type="ARBA" id="ARBA00023229"/>
    </source>
</evidence>
<name>A0A9D1T0Z5_9BACT</name>
<organism evidence="8 9">
    <name type="scientific">Candidatus Spyradosoma merdigallinarum</name>
    <dbReference type="NCBI Taxonomy" id="2840950"/>
    <lineage>
        <taxon>Bacteria</taxon>
        <taxon>Pseudomonadati</taxon>
        <taxon>Verrucomicrobiota</taxon>
        <taxon>Opitutia</taxon>
        <taxon>Opitutia incertae sedis</taxon>
        <taxon>Candidatus Spyradosoma</taxon>
    </lineage>
</organism>
<evidence type="ECO:0000256" key="7">
    <source>
        <dbReference type="RuleBase" id="RU004466"/>
    </source>
</evidence>
<comment type="similarity">
    <text evidence="2 7">Belongs to the FPP/GGPP synthase family.</text>
</comment>
<comment type="caution">
    <text evidence="8">The sequence shown here is derived from an EMBL/GenBank/DDBJ whole genome shotgun (WGS) entry which is preliminary data.</text>
</comment>
<dbReference type="GO" id="GO:0046872">
    <property type="term" value="F:metal ion binding"/>
    <property type="evidence" value="ECO:0007669"/>
    <property type="project" value="UniProtKB-KW"/>
</dbReference>
<evidence type="ECO:0000256" key="4">
    <source>
        <dbReference type="ARBA" id="ARBA00022723"/>
    </source>
</evidence>
<sequence length="294" mass="31517">MDIAEKMREGAARVEAAILRWTPDENARPRELHRAMRYSLCAGGKRIRPLLLLAAAETFPSELDPLPACVALECLHTYTLIHDDLPCMDDADTRRGRPSCHKKFREDLALLAGDALLTHAFALLAQAYAGTPAVAVGLVADLADAAGSRRLIGGQVEDTIGEAGEMTSERLDYIHENKTAALLEAALAMGFRLGARGEDAALLEKAREIGSCAGRAFQIVDDILDVTADAATMGKPVRADAAAHKLTYPGLCGLEKSRERAAEYTARALRLCGEIGGNGAFLSGLVRALLERKN</sequence>
<protein>
    <submittedName>
        <fullName evidence="8">Polyprenyl synthetase family protein</fullName>
    </submittedName>
</protein>
<dbReference type="InterPro" id="IPR008949">
    <property type="entry name" value="Isoprenoid_synthase_dom_sf"/>
</dbReference>
<dbReference type="SFLD" id="SFLDG01017">
    <property type="entry name" value="Polyprenyl_Transferase_Like"/>
    <property type="match status" value="1"/>
</dbReference>
<dbReference type="InterPro" id="IPR000092">
    <property type="entry name" value="Polyprenyl_synt"/>
</dbReference>
<dbReference type="GO" id="GO:0004659">
    <property type="term" value="F:prenyltransferase activity"/>
    <property type="evidence" value="ECO:0007669"/>
    <property type="project" value="InterPro"/>
</dbReference>
<evidence type="ECO:0000256" key="1">
    <source>
        <dbReference type="ARBA" id="ARBA00001946"/>
    </source>
</evidence>
<dbReference type="SUPFAM" id="SSF48576">
    <property type="entry name" value="Terpenoid synthases"/>
    <property type="match status" value="1"/>
</dbReference>
<keyword evidence="4" id="KW-0479">Metal-binding</keyword>